<keyword evidence="2" id="KW-1185">Reference proteome</keyword>
<dbReference type="GO" id="GO:0015833">
    <property type="term" value="P:peptide transport"/>
    <property type="evidence" value="ECO:0007669"/>
    <property type="project" value="TreeGrafter"/>
</dbReference>
<evidence type="ECO:0000313" key="1">
    <source>
        <dbReference type="EMBL" id="AIY20017.2"/>
    </source>
</evidence>
<dbReference type="STRING" id="2045.KR76_17985"/>
<dbReference type="Proteomes" id="UP000030300">
    <property type="component" value="Chromosome"/>
</dbReference>
<sequence length="540" mass="57622">MRNRITTRSRVAVALLATTLLAAGCAGSGGSDDKDGEGSSASSKADIYAAGVVGDQKDAGDPVDGGTLTVADYSEARSLDPTKTIPNGAAGGNALAAVYDVLMRYDQPTNSFEPWLAKSLTTDDNVTWTLELRDGVTFSDGTPLDARAVVGSLGYYMQNAGYNTLLLATNIKDMKPQGESTVVFTLNQPWITFPNMLASGPGMIMAPAAYQGGPDKFRPIGAGPFSLDEYKPAEEMILKANPQYWGGKPHLESVRFVWLGSDDDRLKSLTDGSVDVANIRAPQTLEKARKDGFAGIMAPSGLGGLYWLNNREGRAAADVRVRQAINYAIDPKVVAERVNGGAGLPGRNIFSPSAPYYSDVATSDYDPEKAKELLKAAKADGYDGTLTYIGQSDQASQTQAVTVQALLEAVGFTVKTDLLRNIADQTQRIYVTHDYDLAVSAMSIPDEDPYSRLATNLNSKSPQNPSGYADPEMDDLIAQLQAASGDDATALLKQINERWQETVPGVAMGAGAFFMPWNDDVHGVDSTSETLLLLGKAWKS</sequence>
<dbReference type="CDD" id="cd00995">
    <property type="entry name" value="PBP2_NikA_DppA_OppA_like"/>
    <property type="match status" value="1"/>
</dbReference>
<gene>
    <name evidence="1" type="ORF">KR76_17985</name>
</gene>
<reference evidence="1 2" key="1">
    <citation type="journal article" date="2015" name="Genome Announc.">
        <title>Complete Genome Sequence of Steroid-Transforming Nocardioides simplex VKM Ac-2033D.</title>
        <authorList>
            <person name="Shtratnikova V.Y."/>
            <person name="Schelkunov M.I."/>
            <person name="Pekov Y.A."/>
            <person name="Fokina V.V."/>
            <person name="Logacheva M.D."/>
            <person name="Sokolov S.L."/>
            <person name="Bragin E.Y."/>
            <person name="Ashapkin V.V."/>
            <person name="Donova M.V."/>
        </authorList>
    </citation>
    <scope>NUCLEOTIDE SEQUENCE [LARGE SCALE GENOMIC DNA]</scope>
    <source>
        <strain evidence="1 2">VKM Ac-2033D</strain>
    </source>
</reference>
<dbReference type="AlphaFoldDB" id="A0A0A1DTW7"/>
<dbReference type="EMBL" id="CP009896">
    <property type="protein sequence ID" value="AIY20017.2"/>
    <property type="molecule type" value="Genomic_DNA"/>
</dbReference>
<evidence type="ECO:0000313" key="2">
    <source>
        <dbReference type="Proteomes" id="UP000030300"/>
    </source>
</evidence>
<dbReference type="InterPro" id="IPR039424">
    <property type="entry name" value="SBP_5"/>
</dbReference>
<dbReference type="GeneID" id="96610703"/>
<dbReference type="RefSeq" id="WP_082003711.1">
    <property type="nucleotide sequence ID" value="NZ_BJMC01000018.1"/>
</dbReference>
<proteinExistence type="predicted"/>
<dbReference type="GO" id="GO:0042597">
    <property type="term" value="C:periplasmic space"/>
    <property type="evidence" value="ECO:0007669"/>
    <property type="project" value="UniProtKB-ARBA"/>
</dbReference>
<dbReference type="Gene3D" id="3.40.190.10">
    <property type="entry name" value="Periplasmic binding protein-like II"/>
    <property type="match status" value="1"/>
</dbReference>
<dbReference type="InterPro" id="IPR030678">
    <property type="entry name" value="Peptide/Ni-bd"/>
</dbReference>
<dbReference type="eggNOG" id="COG0747">
    <property type="taxonomic scope" value="Bacteria"/>
</dbReference>
<dbReference type="OrthoDB" id="9764591at2"/>
<dbReference type="PROSITE" id="PS51257">
    <property type="entry name" value="PROKAR_LIPOPROTEIN"/>
    <property type="match status" value="1"/>
</dbReference>
<dbReference type="SUPFAM" id="SSF53850">
    <property type="entry name" value="Periplasmic binding protein-like II"/>
    <property type="match status" value="1"/>
</dbReference>
<organism evidence="1 2">
    <name type="scientific">Nocardioides simplex</name>
    <name type="common">Arthrobacter simplex</name>
    <dbReference type="NCBI Taxonomy" id="2045"/>
    <lineage>
        <taxon>Bacteria</taxon>
        <taxon>Bacillati</taxon>
        <taxon>Actinomycetota</taxon>
        <taxon>Actinomycetes</taxon>
        <taxon>Propionibacteriales</taxon>
        <taxon>Nocardioidaceae</taxon>
        <taxon>Pimelobacter</taxon>
    </lineage>
</organism>
<dbReference type="PIRSF" id="PIRSF002741">
    <property type="entry name" value="MppA"/>
    <property type="match status" value="1"/>
</dbReference>
<dbReference type="InterPro" id="IPR000914">
    <property type="entry name" value="SBP_5_dom"/>
</dbReference>
<dbReference type="KEGG" id="psim:KR76_17985"/>
<dbReference type="Gene3D" id="3.10.105.10">
    <property type="entry name" value="Dipeptide-binding Protein, Domain 3"/>
    <property type="match status" value="1"/>
</dbReference>
<protein>
    <submittedName>
        <fullName evidence="1">Dipeptide-binding ABC transporter, periplasmic substrate-binding component</fullName>
    </submittedName>
</protein>
<dbReference type="HOGENOM" id="CLU_017028_7_3_11"/>
<dbReference type="GO" id="GO:0043190">
    <property type="term" value="C:ATP-binding cassette (ABC) transporter complex"/>
    <property type="evidence" value="ECO:0007669"/>
    <property type="project" value="InterPro"/>
</dbReference>
<name>A0A0A1DTW7_NOCSI</name>
<dbReference type="GO" id="GO:1904680">
    <property type="term" value="F:peptide transmembrane transporter activity"/>
    <property type="evidence" value="ECO:0007669"/>
    <property type="project" value="TreeGrafter"/>
</dbReference>
<dbReference type="PANTHER" id="PTHR30290">
    <property type="entry name" value="PERIPLASMIC BINDING COMPONENT OF ABC TRANSPORTER"/>
    <property type="match status" value="1"/>
</dbReference>
<accession>A0A0A1DTW7</accession>
<dbReference type="Pfam" id="PF00496">
    <property type="entry name" value="SBP_bac_5"/>
    <property type="match status" value="1"/>
</dbReference>